<dbReference type="InterPro" id="IPR041633">
    <property type="entry name" value="Polbeta"/>
</dbReference>
<proteinExistence type="predicted"/>
<evidence type="ECO:0000313" key="2">
    <source>
        <dbReference type="EMBL" id="CEO87645.1"/>
    </source>
</evidence>
<gene>
    <name evidence="2" type="ORF">SSCH_1170002</name>
</gene>
<dbReference type="RefSeq" id="WP_044663979.1">
    <property type="nucleotide sequence ID" value="NZ_CDRZ01000021.1"/>
</dbReference>
<dbReference type="PANTHER" id="PTHR43449">
    <property type="entry name" value="NUCLEOTIDYLTRANSFERASE"/>
    <property type="match status" value="1"/>
</dbReference>
<dbReference type="InterPro" id="IPR043519">
    <property type="entry name" value="NT_sf"/>
</dbReference>
<organism evidence="2 3">
    <name type="scientific">Syntrophaceticus schinkii</name>
    <dbReference type="NCBI Taxonomy" id="499207"/>
    <lineage>
        <taxon>Bacteria</taxon>
        <taxon>Bacillati</taxon>
        <taxon>Bacillota</taxon>
        <taxon>Clostridia</taxon>
        <taxon>Thermoanaerobacterales</taxon>
        <taxon>Thermoanaerobacterales Family III. Incertae Sedis</taxon>
        <taxon>Syntrophaceticus</taxon>
    </lineage>
</organism>
<evidence type="ECO:0000259" key="1">
    <source>
        <dbReference type="Pfam" id="PF18765"/>
    </source>
</evidence>
<dbReference type="OrthoDB" id="360741at2"/>
<dbReference type="Gene3D" id="3.30.460.10">
    <property type="entry name" value="Beta Polymerase, domain 2"/>
    <property type="match status" value="1"/>
</dbReference>
<keyword evidence="3" id="KW-1185">Reference proteome</keyword>
<sequence length="106" mass="12339">MASFDDRRKVEDIVKKYGMFLKEKIDVKHIYLYGSYAKGTYSPDSDIDIAVVGDDFSGDPIEDTLMLMKIRRKIDNRIEPRPFKTSDFNLSNPFVREIINTGREIK</sequence>
<dbReference type="Pfam" id="PF18765">
    <property type="entry name" value="Polbeta"/>
    <property type="match status" value="1"/>
</dbReference>
<feature type="domain" description="Polymerase beta nucleotidyltransferase" evidence="1">
    <location>
        <begin position="20"/>
        <end position="105"/>
    </location>
</feature>
<dbReference type="AlphaFoldDB" id="A0A0B7MC51"/>
<dbReference type="PANTHER" id="PTHR43449:SF1">
    <property type="entry name" value="POLYMERASE BETA NUCLEOTIDYLTRANSFERASE DOMAIN-CONTAINING PROTEIN"/>
    <property type="match status" value="1"/>
</dbReference>
<accession>A0A0B7MC51</accession>
<dbReference type="EMBL" id="CDRZ01000021">
    <property type="protein sequence ID" value="CEO87645.1"/>
    <property type="molecule type" value="Genomic_DNA"/>
</dbReference>
<dbReference type="Proteomes" id="UP000046155">
    <property type="component" value="Unassembled WGS sequence"/>
</dbReference>
<protein>
    <submittedName>
        <fullName evidence="2">DNA polymerase beta domain protein region</fullName>
    </submittedName>
</protein>
<name>A0A0B7MC51_9FIRM</name>
<reference evidence="3" key="1">
    <citation type="submission" date="2015-01" db="EMBL/GenBank/DDBJ databases">
        <authorList>
            <person name="Manzoor Shahid"/>
            <person name="Zubair Saima"/>
        </authorList>
    </citation>
    <scope>NUCLEOTIDE SEQUENCE [LARGE SCALE GENOMIC DNA]</scope>
    <source>
        <strain evidence="3">Sp3</strain>
    </source>
</reference>
<evidence type="ECO:0000313" key="3">
    <source>
        <dbReference type="Proteomes" id="UP000046155"/>
    </source>
</evidence>
<dbReference type="CDD" id="cd05403">
    <property type="entry name" value="NT_KNTase_like"/>
    <property type="match status" value="1"/>
</dbReference>
<dbReference type="SUPFAM" id="SSF81301">
    <property type="entry name" value="Nucleotidyltransferase"/>
    <property type="match status" value="1"/>
</dbReference>